<proteinExistence type="predicted"/>
<comment type="caution">
    <text evidence="1">The sequence shown here is derived from an EMBL/GenBank/DDBJ whole genome shotgun (WGS) entry which is preliminary data.</text>
</comment>
<gene>
    <name evidence="1" type="ORF">WICPIJ_004482</name>
</gene>
<keyword evidence="2" id="KW-1185">Reference proteome</keyword>
<dbReference type="AlphaFoldDB" id="A0A9P8TMV5"/>
<organism evidence="1 2">
    <name type="scientific">Wickerhamomyces pijperi</name>
    <name type="common">Yeast</name>
    <name type="synonym">Pichia pijperi</name>
    <dbReference type="NCBI Taxonomy" id="599730"/>
    <lineage>
        <taxon>Eukaryota</taxon>
        <taxon>Fungi</taxon>
        <taxon>Dikarya</taxon>
        <taxon>Ascomycota</taxon>
        <taxon>Saccharomycotina</taxon>
        <taxon>Saccharomycetes</taxon>
        <taxon>Phaffomycetales</taxon>
        <taxon>Wickerhamomycetaceae</taxon>
        <taxon>Wickerhamomyces</taxon>
    </lineage>
</organism>
<sequence length="237" mass="27160">MSSLLYTNTPTFSTFHSNGVAVNTTTTTTTTTGSVAMNPSFNYTTTGSPNMMDSFETRANESSFINEYLIRTSFHSLFLKFRGLISENIDQGNEPQLIIELQTILNACDVTLVEFVKILNILLGFYRGFNSYLNQTGTGGKFSLKVLIVYLLHKFVRNLDQTSPIKSNANHHFNYHHAHTHQQNPQNTVFNVIKDRIVDLDSFVLRFIKISEEELRWQNQAVLQKFKNLLYQNFQVI</sequence>
<dbReference type="EMBL" id="JAEUBG010002416">
    <property type="protein sequence ID" value="KAH3684545.1"/>
    <property type="molecule type" value="Genomic_DNA"/>
</dbReference>
<evidence type="ECO:0000313" key="1">
    <source>
        <dbReference type="EMBL" id="KAH3684545.1"/>
    </source>
</evidence>
<reference evidence="1" key="1">
    <citation type="journal article" date="2021" name="Open Biol.">
        <title>Shared evolutionary footprints suggest mitochondrial oxidative damage underlies multiple complex I losses in fungi.</title>
        <authorList>
            <person name="Schikora-Tamarit M.A."/>
            <person name="Marcet-Houben M."/>
            <person name="Nosek J."/>
            <person name="Gabaldon T."/>
        </authorList>
    </citation>
    <scope>NUCLEOTIDE SEQUENCE</scope>
    <source>
        <strain evidence="1">CBS2887</strain>
    </source>
</reference>
<protein>
    <submittedName>
        <fullName evidence="1">Uncharacterized protein</fullName>
    </submittedName>
</protein>
<reference evidence="1" key="2">
    <citation type="submission" date="2021-01" db="EMBL/GenBank/DDBJ databases">
        <authorList>
            <person name="Schikora-Tamarit M.A."/>
        </authorList>
    </citation>
    <scope>NUCLEOTIDE SEQUENCE</scope>
    <source>
        <strain evidence="1">CBS2887</strain>
    </source>
</reference>
<accession>A0A9P8TMV5</accession>
<dbReference type="Proteomes" id="UP000774326">
    <property type="component" value="Unassembled WGS sequence"/>
</dbReference>
<name>A0A9P8TMV5_WICPI</name>
<evidence type="ECO:0000313" key="2">
    <source>
        <dbReference type="Proteomes" id="UP000774326"/>
    </source>
</evidence>